<feature type="domain" description="Disease resistance R13L4/SHOC-2-like LRR" evidence="4">
    <location>
        <begin position="219"/>
        <end position="293"/>
    </location>
</feature>
<gene>
    <name evidence="5" type="ORF">H5410_013318</name>
</gene>
<dbReference type="Pfam" id="PF00560">
    <property type="entry name" value="LRR_1"/>
    <property type="match status" value="3"/>
</dbReference>
<dbReference type="SMART" id="SM00369">
    <property type="entry name" value="LRR_TYP"/>
    <property type="match status" value="6"/>
</dbReference>
<accession>A0A9J6AUJ2</accession>
<evidence type="ECO:0000259" key="3">
    <source>
        <dbReference type="Pfam" id="PF20160"/>
    </source>
</evidence>
<keyword evidence="2" id="KW-0677">Repeat</keyword>
<dbReference type="Gene3D" id="3.80.10.10">
    <property type="entry name" value="Ribonuclease Inhibitor"/>
    <property type="match status" value="2"/>
</dbReference>
<dbReference type="OrthoDB" id="1394818at2759"/>
<dbReference type="InterPro" id="IPR032675">
    <property type="entry name" value="LRR_dom_sf"/>
</dbReference>
<evidence type="ECO:0000313" key="6">
    <source>
        <dbReference type="Proteomes" id="UP000824120"/>
    </source>
</evidence>
<reference evidence="5 6" key="1">
    <citation type="submission" date="2020-09" db="EMBL/GenBank/DDBJ databases">
        <title>De no assembly of potato wild relative species, Solanum commersonii.</title>
        <authorList>
            <person name="Cho K."/>
        </authorList>
    </citation>
    <scope>NUCLEOTIDE SEQUENCE [LARGE SCALE GENOMIC DNA]</scope>
    <source>
        <strain evidence="5">LZ3.2</strain>
        <tissue evidence="5">Leaf</tissue>
    </source>
</reference>
<organism evidence="5 6">
    <name type="scientific">Solanum commersonii</name>
    <name type="common">Commerson's wild potato</name>
    <name type="synonym">Commerson's nightshade</name>
    <dbReference type="NCBI Taxonomy" id="4109"/>
    <lineage>
        <taxon>Eukaryota</taxon>
        <taxon>Viridiplantae</taxon>
        <taxon>Streptophyta</taxon>
        <taxon>Embryophyta</taxon>
        <taxon>Tracheophyta</taxon>
        <taxon>Spermatophyta</taxon>
        <taxon>Magnoliopsida</taxon>
        <taxon>eudicotyledons</taxon>
        <taxon>Gunneridae</taxon>
        <taxon>Pentapetalae</taxon>
        <taxon>asterids</taxon>
        <taxon>lamiids</taxon>
        <taxon>Solanales</taxon>
        <taxon>Solanaceae</taxon>
        <taxon>Solanoideae</taxon>
        <taxon>Solaneae</taxon>
        <taxon>Solanum</taxon>
    </lineage>
</organism>
<evidence type="ECO:0000256" key="1">
    <source>
        <dbReference type="ARBA" id="ARBA00022614"/>
    </source>
</evidence>
<evidence type="ECO:0000259" key="4">
    <source>
        <dbReference type="Pfam" id="PF23598"/>
    </source>
</evidence>
<keyword evidence="6" id="KW-1185">Reference proteome</keyword>
<dbReference type="PANTHER" id="PTHR16083:SF52">
    <property type="entry name" value="TMV RESISTANCE PROTEIN N-LIKE"/>
    <property type="match status" value="1"/>
</dbReference>
<dbReference type="Proteomes" id="UP000824120">
    <property type="component" value="Chromosome 2"/>
</dbReference>
<dbReference type="InterPro" id="IPR003591">
    <property type="entry name" value="Leu-rich_rpt_typical-subtyp"/>
</dbReference>
<evidence type="ECO:0000313" key="5">
    <source>
        <dbReference type="EMBL" id="KAG5628100.1"/>
    </source>
</evidence>
<dbReference type="PANTHER" id="PTHR16083">
    <property type="entry name" value="LEUCINE RICH REPEAT CONTAINING PROTEIN"/>
    <property type="match status" value="1"/>
</dbReference>
<proteinExistence type="predicted"/>
<dbReference type="SUPFAM" id="SSF52058">
    <property type="entry name" value="L domain-like"/>
    <property type="match status" value="1"/>
</dbReference>
<dbReference type="SMART" id="SM00364">
    <property type="entry name" value="LRR_BAC"/>
    <property type="match status" value="6"/>
</dbReference>
<dbReference type="GO" id="GO:0051707">
    <property type="term" value="P:response to other organism"/>
    <property type="evidence" value="ECO:0007669"/>
    <property type="project" value="UniProtKB-ARBA"/>
</dbReference>
<sequence length="486" mass="54886">MKQGTAIKIMRSYTRITELPLSFFDHQPYLKKLHLDGMTNLASLPNSICMSKGLVKLSMFGCSKLESLPEEIGLLSLEILDLSYCNIIDGGLPEDIGSLSSLKVLNLCGNKFEHLPRIIAQLGALEYLDLSDCKKLTQVPEDIGCLYSLEELYLGGNNFEHLPQSISKLGAIRLLCLSYCKRLTQLPEDIGSLSSLKELHLRGNKFEHLPRSISQLGGLEYLDLSDCKRLTQLPEDIGCLSSLKELYLEGNNFEHLPRIIAQLGALEYLDLSDCKRLTQLPEDIGCLSSLKELYLEGNNFEHFPRSIAQLGALQTLDLSHCKKLTQLPEFPHKLHAIYADWRNDSFHDIFSSDSLSLRVFGSYLNDILSWFDYQGIGPSVSFNLPENWYVSDNFLGFVVCYYSVQIVCITAHLIPLCDDGMLSMTQEIALSNNPNKNDFDMCIQFLLMKFGVRLLYKDEAELQTGIKKSKYEEEATCSSSKKQRQI</sequence>
<keyword evidence="1" id="KW-0433">Leucine-rich repeat</keyword>
<protein>
    <submittedName>
        <fullName evidence="5">Uncharacterized protein</fullName>
    </submittedName>
</protein>
<dbReference type="GO" id="GO:0006952">
    <property type="term" value="P:defense response"/>
    <property type="evidence" value="ECO:0007669"/>
    <property type="project" value="UniProtKB-ARBA"/>
</dbReference>
<dbReference type="Pfam" id="PF20160">
    <property type="entry name" value="C-JID"/>
    <property type="match status" value="1"/>
</dbReference>
<dbReference type="InterPro" id="IPR045344">
    <property type="entry name" value="C-JID"/>
</dbReference>
<name>A0A9J6AUJ2_SOLCO</name>
<feature type="domain" description="C-JID" evidence="3">
    <location>
        <begin position="368"/>
        <end position="461"/>
    </location>
</feature>
<comment type="caution">
    <text evidence="5">The sequence shown here is derived from an EMBL/GenBank/DDBJ whole genome shotgun (WGS) entry which is preliminary data.</text>
</comment>
<feature type="domain" description="Disease resistance R13L4/SHOC-2-like LRR" evidence="4">
    <location>
        <begin position="124"/>
        <end position="199"/>
    </location>
</feature>
<dbReference type="AlphaFoldDB" id="A0A9J6AUJ2"/>
<dbReference type="Pfam" id="PF23598">
    <property type="entry name" value="LRR_14"/>
    <property type="match status" value="2"/>
</dbReference>
<dbReference type="InterPro" id="IPR055414">
    <property type="entry name" value="LRR_R13L4/SHOC2-like"/>
</dbReference>
<dbReference type="EMBL" id="JACXVP010000002">
    <property type="protein sequence ID" value="KAG5628100.1"/>
    <property type="molecule type" value="Genomic_DNA"/>
</dbReference>
<dbReference type="PROSITE" id="PS51450">
    <property type="entry name" value="LRR"/>
    <property type="match status" value="1"/>
</dbReference>
<dbReference type="InterPro" id="IPR001611">
    <property type="entry name" value="Leu-rich_rpt"/>
</dbReference>
<evidence type="ECO:0000256" key="2">
    <source>
        <dbReference type="ARBA" id="ARBA00022737"/>
    </source>
</evidence>